<organism evidence="2">
    <name type="scientific">Ignisphaera aggregans</name>
    <dbReference type="NCBI Taxonomy" id="334771"/>
    <lineage>
        <taxon>Archaea</taxon>
        <taxon>Thermoproteota</taxon>
        <taxon>Thermoprotei</taxon>
        <taxon>Desulfurococcales</taxon>
        <taxon>Desulfurococcaceae</taxon>
        <taxon>Ignisphaera</taxon>
    </lineage>
</organism>
<dbReference type="PIRSF" id="PIRSF024534">
    <property type="entry name" value="ThiW"/>
    <property type="match status" value="1"/>
</dbReference>
<sequence length="170" mass="18655">MEIRLGFERKLALALMFSALTIALSPIFIPVGPTRALPWQHMTNVLCGVLLGPWWATTVAILVSIIRNMLGLGTIYAFPGSIPGAFLVGLTALILRKYELPTEYAAFVEPIGTAGIGFLIALYVFAPFMGHYEMWLAVLSIIWIGWLASTSIGTLIGFTILKVLKRVKIF</sequence>
<feature type="transmembrane region" description="Helical" evidence="1">
    <location>
        <begin position="12"/>
        <end position="31"/>
    </location>
</feature>
<gene>
    <name evidence="2" type="primary">thiW</name>
    <name evidence="2" type="ORF">ENM66_07430</name>
</gene>
<dbReference type="AlphaFoldDB" id="A0A7J3Z8M2"/>
<name>A0A7J3Z8M2_9CREN</name>
<dbReference type="InterPro" id="IPR012652">
    <property type="entry name" value="ThiW"/>
</dbReference>
<feature type="transmembrane region" description="Helical" evidence="1">
    <location>
        <begin position="72"/>
        <end position="95"/>
    </location>
</feature>
<dbReference type="NCBIfam" id="TIGR02359">
    <property type="entry name" value="thiW"/>
    <property type="match status" value="1"/>
</dbReference>
<feature type="transmembrane region" description="Helical" evidence="1">
    <location>
        <begin position="134"/>
        <end position="161"/>
    </location>
</feature>
<evidence type="ECO:0000313" key="2">
    <source>
        <dbReference type="EMBL" id="HHQ51160.1"/>
    </source>
</evidence>
<keyword evidence="1" id="KW-0472">Membrane</keyword>
<accession>A0A7J3Z8M2</accession>
<evidence type="ECO:0000256" key="1">
    <source>
        <dbReference type="SAM" id="Phobius"/>
    </source>
</evidence>
<dbReference type="EMBL" id="DRYQ01000108">
    <property type="protein sequence ID" value="HHQ51160.1"/>
    <property type="molecule type" value="Genomic_DNA"/>
</dbReference>
<comment type="caution">
    <text evidence="2">The sequence shown here is derived from an EMBL/GenBank/DDBJ whole genome shotgun (WGS) entry which is preliminary data.</text>
</comment>
<reference evidence="2" key="1">
    <citation type="journal article" date="2020" name="mSystems">
        <title>Genome- and Community-Level Interaction Insights into Carbon Utilization and Element Cycling Functions of Hydrothermarchaeota in Hydrothermal Sediment.</title>
        <authorList>
            <person name="Zhou Z."/>
            <person name="Liu Y."/>
            <person name="Xu W."/>
            <person name="Pan J."/>
            <person name="Luo Z.H."/>
            <person name="Li M."/>
        </authorList>
    </citation>
    <scope>NUCLEOTIDE SEQUENCE [LARGE SCALE GENOMIC DNA]</scope>
    <source>
        <strain evidence="2">SpSt-1105</strain>
    </source>
</reference>
<protein>
    <submittedName>
        <fullName evidence="2">Energy coupling factor transporter S component ThiW</fullName>
    </submittedName>
</protein>
<dbReference type="Gene3D" id="1.10.1760.20">
    <property type="match status" value="1"/>
</dbReference>
<keyword evidence="1" id="KW-0812">Transmembrane</keyword>
<proteinExistence type="predicted"/>
<dbReference type="Pfam" id="PF09512">
    <property type="entry name" value="ThiW"/>
    <property type="match status" value="1"/>
</dbReference>
<feature type="transmembrane region" description="Helical" evidence="1">
    <location>
        <begin position="43"/>
        <end position="66"/>
    </location>
</feature>
<keyword evidence="1" id="KW-1133">Transmembrane helix</keyword>
<feature type="transmembrane region" description="Helical" evidence="1">
    <location>
        <begin position="107"/>
        <end position="128"/>
    </location>
</feature>